<evidence type="ECO:0000313" key="2">
    <source>
        <dbReference type="EMBL" id="CUP39573.1"/>
    </source>
</evidence>
<dbReference type="EMBL" id="CYZE01000028">
    <property type="protein sequence ID" value="CUP39573.1"/>
    <property type="molecule type" value="Genomic_DNA"/>
</dbReference>
<keyword evidence="1" id="KW-0812">Transmembrane</keyword>
<evidence type="ECO:0000313" key="3">
    <source>
        <dbReference type="Proteomes" id="UP000095651"/>
    </source>
</evidence>
<accession>A0A174MTD7</accession>
<reference evidence="2 3" key="1">
    <citation type="submission" date="2015-09" db="EMBL/GenBank/DDBJ databases">
        <authorList>
            <consortium name="Pathogen Informatics"/>
        </authorList>
    </citation>
    <scope>NUCLEOTIDE SEQUENCE [LARGE SCALE GENOMIC DNA]</scope>
    <source>
        <strain evidence="2 3">2789STDY5608850</strain>
    </source>
</reference>
<protein>
    <submittedName>
        <fullName evidence="2">Uncharacterized protein</fullName>
    </submittedName>
</protein>
<dbReference type="AlphaFoldDB" id="A0A174MTD7"/>
<proteinExistence type="predicted"/>
<dbReference type="Proteomes" id="UP000095651">
    <property type="component" value="Unassembled WGS sequence"/>
</dbReference>
<name>A0A174MTD7_9FIRM</name>
<keyword evidence="1" id="KW-1133">Transmembrane helix</keyword>
<dbReference type="RefSeq" id="WP_055660508.1">
    <property type="nucleotide sequence ID" value="NZ_CABIXC010000028.1"/>
</dbReference>
<keyword evidence="1" id="KW-0472">Membrane</keyword>
<feature type="transmembrane region" description="Helical" evidence="1">
    <location>
        <begin position="12"/>
        <end position="31"/>
    </location>
</feature>
<evidence type="ECO:0000256" key="1">
    <source>
        <dbReference type="SAM" id="Phobius"/>
    </source>
</evidence>
<sequence>MVEIQTAAGQVLVSLALGVISLLGAFGLFYIRKGGLWLDEKTKQLKDEKLRKQLDDALDDVENLARVTVGAIEQTTAKAIREAVKDGKTNREELTSLSKIAFSEIKSKVGPEAQKVITENLGSFDEYLSNLIEVKVLELKAETGQ</sequence>
<organism evidence="2 3">
    <name type="scientific">Hungatella hathewayi</name>
    <dbReference type="NCBI Taxonomy" id="154046"/>
    <lineage>
        <taxon>Bacteria</taxon>
        <taxon>Bacillati</taxon>
        <taxon>Bacillota</taxon>
        <taxon>Clostridia</taxon>
        <taxon>Lachnospirales</taxon>
        <taxon>Lachnospiraceae</taxon>
        <taxon>Hungatella</taxon>
    </lineage>
</organism>
<gene>
    <name evidence="2" type="ORF">ERS852407_05817</name>
</gene>